<feature type="compositionally biased region" description="Polar residues" evidence="2">
    <location>
        <begin position="376"/>
        <end position="385"/>
    </location>
</feature>
<dbReference type="InterPro" id="IPR052441">
    <property type="entry name" value="Armadillo-Ser/Thr_Kinase"/>
</dbReference>
<keyword evidence="4" id="KW-1185">Reference proteome</keyword>
<proteinExistence type="predicted"/>
<comment type="caution">
    <text evidence="3">The sequence shown here is derived from an EMBL/GenBank/DDBJ whole genome shotgun (WGS) entry which is preliminary data.</text>
</comment>
<dbReference type="EMBL" id="JACTNZ010000009">
    <property type="protein sequence ID" value="KAG5531718.1"/>
    <property type="molecule type" value="Genomic_DNA"/>
</dbReference>
<feature type="region of interest" description="Disordered" evidence="2">
    <location>
        <begin position="1"/>
        <end position="36"/>
    </location>
</feature>
<dbReference type="InterPro" id="IPR011989">
    <property type="entry name" value="ARM-like"/>
</dbReference>
<dbReference type="AlphaFoldDB" id="A0AAV6IVX5"/>
<sequence>MKPTPHRNPPNNSDACTTPTPDADLIPPLSERRRRAGSSPSIRINIFIICSATAHVLMAVEFSKLVASLRPDESEDVIVSACQKLIVLQVLNQITKDNTGFQENICLVGLDVRNIFHVENSKQKIPVVMSFAVPDRPREVRMEAACFLQQLCQSSSLTLQMFIACRGIPILVGFLEADYVKYREMVHLAIDGMWQVFKLQGSTPRKYFCRIAAKNGILLRLINTLYSLNEATRLASLSGGIGFPLDGLAPRPLSGPLDPSNSSFPKNETPVHGIDLPDLLKIKHGVIDYNTLSIATQEPSRSSASYSPDSRFYPPDTDRPQASNATVEASISSKLPDPTSLDKVANVAMKDPSKERENLDRWRNDLARGDVDVRQQRVTNSANRTSTDRAPKLSEGASNGSPTAIVSQQENVRPLLSLLEKEPPSRHFSGQLEYVRHLSGLERHETILPLLHGSNDKKANGLDFLMAEFVEVSGLGRDSANLDSAPRISHKIVNKKVGPMASNDGVASTSGLASQTASGVLSGSGVLNARPGSTTSSGLLSHMVSTFNADVAREYVEKVADLLLEFARADTAVKSYMCSQSLLSRLFQMFNRIEPPILLKVNEKLHWVPFECCLANSVTNLTLVAFYICLVNSDNILIWAFVCIYSC</sequence>
<dbReference type="InterPro" id="IPR016024">
    <property type="entry name" value="ARM-type_fold"/>
</dbReference>
<organism evidence="3 4">
    <name type="scientific">Rhododendron griersonianum</name>
    <dbReference type="NCBI Taxonomy" id="479676"/>
    <lineage>
        <taxon>Eukaryota</taxon>
        <taxon>Viridiplantae</taxon>
        <taxon>Streptophyta</taxon>
        <taxon>Embryophyta</taxon>
        <taxon>Tracheophyta</taxon>
        <taxon>Spermatophyta</taxon>
        <taxon>Magnoliopsida</taxon>
        <taxon>eudicotyledons</taxon>
        <taxon>Gunneridae</taxon>
        <taxon>Pentapetalae</taxon>
        <taxon>asterids</taxon>
        <taxon>Ericales</taxon>
        <taxon>Ericaceae</taxon>
        <taxon>Ericoideae</taxon>
        <taxon>Rhodoreae</taxon>
        <taxon>Rhododendron</taxon>
    </lineage>
</organism>
<name>A0AAV6IVX5_9ERIC</name>
<dbReference type="SUPFAM" id="SSF48371">
    <property type="entry name" value="ARM repeat"/>
    <property type="match status" value="1"/>
</dbReference>
<feature type="region of interest" description="Disordered" evidence="2">
    <location>
        <begin position="297"/>
        <end position="408"/>
    </location>
</feature>
<feature type="compositionally biased region" description="Polar residues" evidence="2">
    <location>
        <begin position="9"/>
        <end position="20"/>
    </location>
</feature>
<evidence type="ECO:0000256" key="1">
    <source>
        <dbReference type="ARBA" id="ARBA00022737"/>
    </source>
</evidence>
<dbReference type="PANTHER" id="PTHR46618:SF1">
    <property type="entry name" value="ARMADILLO REPEAT-CONTAINING PROTEIN 3"/>
    <property type="match status" value="1"/>
</dbReference>
<evidence type="ECO:0000313" key="3">
    <source>
        <dbReference type="EMBL" id="KAG5531718.1"/>
    </source>
</evidence>
<dbReference type="Proteomes" id="UP000823749">
    <property type="component" value="Chromosome 9"/>
</dbReference>
<evidence type="ECO:0000256" key="2">
    <source>
        <dbReference type="SAM" id="MobiDB-lite"/>
    </source>
</evidence>
<feature type="compositionally biased region" description="Polar residues" evidence="2">
    <location>
        <begin position="396"/>
        <end position="408"/>
    </location>
</feature>
<reference evidence="3" key="1">
    <citation type="submission" date="2020-08" db="EMBL/GenBank/DDBJ databases">
        <title>Plant Genome Project.</title>
        <authorList>
            <person name="Zhang R.-G."/>
        </authorList>
    </citation>
    <scope>NUCLEOTIDE SEQUENCE</scope>
    <source>
        <strain evidence="3">WSP0</strain>
        <tissue evidence="3">Leaf</tissue>
    </source>
</reference>
<dbReference type="Gene3D" id="1.25.10.10">
    <property type="entry name" value="Leucine-rich Repeat Variant"/>
    <property type="match status" value="1"/>
</dbReference>
<evidence type="ECO:0000313" key="4">
    <source>
        <dbReference type="Proteomes" id="UP000823749"/>
    </source>
</evidence>
<dbReference type="PANTHER" id="PTHR46618">
    <property type="entry name" value="ARMADILLO REPEAT-CONTAINING PROTEIN 3"/>
    <property type="match status" value="1"/>
</dbReference>
<feature type="compositionally biased region" description="Low complexity" evidence="2">
    <location>
        <begin position="299"/>
        <end position="311"/>
    </location>
</feature>
<feature type="compositionally biased region" description="Basic and acidic residues" evidence="2">
    <location>
        <begin position="351"/>
        <end position="375"/>
    </location>
</feature>
<protein>
    <submittedName>
        <fullName evidence="3">Uncharacterized protein</fullName>
    </submittedName>
</protein>
<feature type="compositionally biased region" description="Polar residues" evidence="2">
    <location>
        <begin position="320"/>
        <end position="333"/>
    </location>
</feature>
<keyword evidence="1" id="KW-0677">Repeat</keyword>
<gene>
    <name evidence="3" type="ORF">RHGRI_026369</name>
</gene>
<accession>A0AAV6IVX5</accession>